<accession>A0A6J4IHD1</accession>
<feature type="transmembrane region" description="Helical" evidence="1">
    <location>
        <begin position="105"/>
        <end position="127"/>
    </location>
</feature>
<gene>
    <name evidence="2" type="ORF">AVDCRST_MAG56-1903</name>
</gene>
<dbReference type="InterPro" id="IPR045713">
    <property type="entry name" value="DUF6069"/>
</dbReference>
<keyword evidence="1" id="KW-0812">Transmembrane</keyword>
<organism evidence="2">
    <name type="scientific">uncultured Cytophagales bacterium</name>
    <dbReference type="NCBI Taxonomy" id="158755"/>
    <lineage>
        <taxon>Bacteria</taxon>
        <taxon>Pseudomonadati</taxon>
        <taxon>Bacteroidota</taxon>
        <taxon>Sphingobacteriia</taxon>
        <taxon>Sphingobacteriales</taxon>
        <taxon>environmental samples</taxon>
    </lineage>
</organism>
<feature type="transmembrane region" description="Helical" evidence="1">
    <location>
        <begin position="78"/>
        <end position="99"/>
    </location>
</feature>
<feature type="transmembrane region" description="Helical" evidence="1">
    <location>
        <begin position="50"/>
        <end position="71"/>
    </location>
</feature>
<sequence length="140" mass="14916">MKVRLLASLKAGLLAGLAAALINAILFFFFRQAGVITDSVLLPNQQPMTVVPVIVSSLVLALLGSVAYYLLARFTGDGYRYITIIASVLLILSFANPFFGIPGVTVPYALALNVMHVVVVAALLYALRQFTAPAPDPVKP</sequence>
<keyword evidence="1" id="KW-0472">Membrane</keyword>
<dbReference type="AlphaFoldDB" id="A0A6J4IHD1"/>
<dbReference type="EMBL" id="CADCTQ010000175">
    <property type="protein sequence ID" value="CAA9250491.1"/>
    <property type="molecule type" value="Genomic_DNA"/>
</dbReference>
<dbReference type="Pfam" id="PF19545">
    <property type="entry name" value="DUF6069"/>
    <property type="match status" value="1"/>
</dbReference>
<reference evidence="2" key="1">
    <citation type="submission" date="2020-02" db="EMBL/GenBank/DDBJ databases">
        <authorList>
            <person name="Meier V. D."/>
        </authorList>
    </citation>
    <scope>NUCLEOTIDE SEQUENCE</scope>
    <source>
        <strain evidence="2">AVDCRST_MAG56</strain>
    </source>
</reference>
<feature type="transmembrane region" description="Helical" evidence="1">
    <location>
        <begin position="12"/>
        <end position="30"/>
    </location>
</feature>
<keyword evidence="1" id="KW-1133">Transmembrane helix</keyword>
<evidence type="ECO:0000256" key="1">
    <source>
        <dbReference type="SAM" id="Phobius"/>
    </source>
</evidence>
<protein>
    <submittedName>
        <fullName evidence="2">Uncharacterized protein</fullName>
    </submittedName>
</protein>
<evidence type="ECO:0000313" key="2">
    <source>
        <dbReference type="EMBL" id="CAA9250491.1"/>
    </source>
</evidence>
<name>A0A6J4IHD1_9SPHI</name>
<proteinExistence type="predicted"/>